<evidence type="ECO:0000256" key="6">
    <source>
        <dbReference type="ARBA" id="ARBA00023002"/>
    </source>
</evidence>
<sequence>MAEFDVDLFVIGGGSGGVRAARIAAGYGARVTVAEEYRMGGTCVIRGCVPKKLFVIGSHVRHEIEDAAGFGWTIPPATFDWPTLIANKDKEIARLEAAYTANVEKSGGQIVKSRALIEDKHTVRLIENDRKITAKYILIATGGAPNHGASIPGIEHVISSNEAFHLKKLPKRIVIQGGGYIALEFAGIFAGFGSDVTVIYRGDNILRGFDDDVRAHVRAEMEKQGITILTACTVTKVDRHGEEFTTHLSNGSSVASDQVMFAIGRHPNVANLGLEKAGVAINPNNGGIAVDHFSKSSVDSIYAIGDVTHRHNLTPVAIREGHAFADTVFGKREVRVDHSTIPTAVFSQPEVGTVGLTETEARAQFGHVDIYKTSFRPIKATMSGRDTRVLMKLVVDGASDRVLGCHIVGDAAAEIIQAVAIAVKMKATKADFDATFALHPTAAEELVTMRTPTARHVRQAAE</sequence>
<comment type="catalytic activity">
    <reaction evidence="9 14">
        <text>2 glutathione + NADP(+) = glutathione disulfide + NADPH + H(+)</text>
        <dbReference type="Rhea" id="RHEA:11740"/>
        <dbReference type="ChEBI" id="CHEBI:15378"/>
        <dbReference type="ChEBI" id="CHEBI:57783"/>
        <dbReference type="ChEBI" id="CHEBI:57925"/>
        <dbReference type="ChEBI" id="CHEBI:58297"/>
        <dbReference type="ChEBI" id="CHEBI:58349"/>
        <dbReference type="EC" id="1.8.1.7"/>
    </reaction>
</comment>
<evidence type="ECO:0000256" key="2">
    <source>
        <dbReference type="ARBA" id="ARBA00011738"/>
    </source>
</evidence>
<keyword evidence="5 14" id="KW-0521">NADP</keyword>
<dbReference type="AlphaFoldDB" id="A0A5S4YQ55"/>
<dbReference type="InterPro" id="IPR023753">
    <property type="entry name" value="FAD/NAD-binding_dom"/>
</dbReference>
<dbReference type="PRINTS" id="PR00368">
    <property type="entry name" value="FADPNR"/>
</dbReference>
<evidence type="ECO:0000256" key="8">
    <source>
        <dbReference type="ARBA" id="ARBA00023284"/>
    </source>
</evidence>
<evidence type="ECO:0000256" key="10">
    <source>
        <dbReference type="PIRSR" id="PIRSR000350-2"/>
    </source>
</evidence>
<dbReference type="InterPro" id="IPR012999">
    <property type="entry name" value="Pyr_OxRdtase_I_AS"/>
</dbReference>
<evidence type="ECO:0000256" key="4">
    <source>
        <dbReference type="ARBA" id="ARBA00022827"/>
    </source>
</evidence>
<evidence type="ECO:0000256" key="14">
    <source>
        <dbReference type="RuleBase" id="RU365040"/>
    </source>
</evidence>
<dbReference type="RefSeq" id="WP_148739562.1">
    <property type="nucleotide sequence ID" value="NZ_VSTH01000041.1"/>
</dbReference>
<dbReference type="Pfam" id="PF02852">
    <property type="entry name" value="Pyr_redox_dim"/>
    <property type="match status" value="1"/>
</dbReference>
<comment type="function">
    <text evidence="14">Catalyzes the reduction of glutathione disulfide (GSSG) to reduced glutathione (GSH).</text>
</comment>
<dbReference type="Gene3D" id="3.30.390.30">
    <property type="match status" value="1"/>
</dbReference>
<evidence type="ECO:0000256" key="13">
    <source>
        <dbReference type="RuleBase" id="RU003691"/>
    </source>
</evidence>
<evidence type="ECO:0000259" key="16">
    <source>
        <dbReference type="Pfam" id="PF07992"/>
    </source>
</evidence>
<feature type="active site" description="Proton acceptor" evidence="10">
    <location>
        <position position="439"/>
    </location>
</feature>
<evidence type="ECO:0000256" key="9">
    <source>
        <dbReference type="ARBA" id="ARBA00049142"/>
    </source>
</evidence>
<comment type="cofactor">
    <cofactor evidence="11">
        <name>FAD</name>
        <dbReference type="ChEBI" id="CHEBI:57692"/>
    </cofactor>
    <text evidence="11">Binds 1 FAD per subunit.</text>
</comment>
<dbReference type="InterPro" id="IPR036188">
    <property type="entry name" value="FAD/NAD-bd_sf"/>
</dbReference>
<evidence type="ECO:0000313" key="17">
    <source>
        <dbReference type="EMBL" id="TYO66163.1"/>
    </source>
</evidence>
<evidence type="ECO:0000313" key="18">
    <source>
        <dbReference type="Proteomes" id="UP000324797"/>
    </source>
</evidence>
<feature type="binding site" evidence="11">
    <location>
        <position position="52"/>
    </location>
    <ligand>
        <name>FAD</name>
        <dbReference type="ChEBI" id="CHEBI:57692"/>
    </ligand>
</feature>
<keyword evidence="3 13" id="KW-0285">Flavoprotein</keyword>
<evidence type="ECO:0000259" key="15">
    <source>
        <dbReference type="Pfam" id="PF02852"/>
    </source>
</evidence>
<comment type="caution">
    <text evidence="17">The sequence shown here is derived from an EMBL/GenBank/DDBJ whole genome shotgun (WGS) entry which is preliminary data.</text>
</comment>
<dbReference type="InterPro" id="IPR046952">
    <property type="entry name" value="GSHR/TRXR-like"/>
</dbReference>
<gene>
    <name evidence="17" type="primary">gor</name>
    <name evidence="17" type="ORF">FXV83_12950</name>
</gene>
<protein>
    <recommendedName>
        <fullName evidence="14">Glutathione reductase</fullName>
        <shortName evidence="14">GRase</shortName>
        <ecNumber evidence="14">1.8.1.7</ecNumber>
    </recommendedName>
</protein>
<keyword evidence="11" id="KW-0547">Nucleotide-binding</keyword>
<evidence type="ECO:0000256" key="1">
    <source>
        <dbReference type="ARBA" id="ARBA00007532"/>
    </source>
</evidence>
<dbReference type="GO" id="GO:0034599">
    <property type="term" value="P:cellular response to oxidative stress"/>
    <property type="evidence" value="ECO:0007669"/>
    <property type="project" value="TreeGrafter"/>
</dbReference>
<feature type="binding site" evidence="11">
    <location>
        <begin position="177"/>
        <end position="184"/>
    </location>
    <ligand>
        <name>NAD(+)</name>
        <dbReference type="ChEBI" id="CHEBI:57540"/>
    </ligand>
</feature>
<comment type="subunit">
    <text evidence="2">Homodimer.</text>
</comment>
<comment type="similarity">
    <text evidence="1 13">Belongs to the class-I pyridine nucleotide-disulfide oxidoreductase family.</text>
</comment>
<keyword evidence="8 13" id="KW-0676">Redox-active center</keyword>
<dbReference type="GO" id="GO:0006749">
    <property type="term" value="P:glutathione metabolic process"/>
    <property type="evidence" value="ECO:0007669"/>
    <property type="project" value="InterPro"/>
</dbReference>
<dbReference type="InterPro" id="IPR004099">
    <property type="entry name" value="Pyr_nucl-diS_OxRdtase_dimer"/>
</dbReference>
<dbReference type="GO" id="GO:0050661">
    <property type="term" value="F:NADP binding"/>
    <property type="evidence" value="ECO:0007669"/>
    <property type="project" value="InterPro"/>
</dbReference>
<feature type="binding site" evidence="11">
    <location>
        <position position="264"/>
    </location>
    <ligand>
        <name>NAD(+)</name>
        <dbReference type="ChEBI" id="CHEBI:57540"/>
    </ligand>
</feature>
<dbReference type="SUPFAM" id="SSF55424">
    <property type="entry name" value="FAD/NAD-linked reductases, dimerisation (C-terminal) domain"/>
    <property type="match status" value="1"/>
</dbReference>
<dbReference type="GO" id="GO:0045454">
    <property type="term" value="P:cell redox homeostasis"/>
    <property type="evidence" value="ECO:0007669"/>
    <property type="project" value="InterPro"/>
</dbReference>
<dbReference type="PIRSF" id="PIRSF000350">
    <property type="entry name" value="Mercury_reductase_MerA"/>
    <property type="match status" value="1"/>
</dbReference>
<dbReference type="Proteomes" id="UP000324797">
    <property type="component" value="Unassembled WGS sequence"/>
</dbReference>
<evidence type="ECO:0000256" key="11">
    <source>
        <dbReference type="PIRSR" id="PIRSR000350-3"/>
    </source>
</evidence>
<dbReference type="Pfam" id="PF07992">
    <property type="entry name" value="Pyr_redox_2"/>
    <property type="match status" value="1"/>
</dbReference>
<dbReference type="GO" id="GO:0005829">
    <property type="term" value="C:cytosol"/>
    <property type="evidence" value="ECO:0007669"/>
    <property type="project" value="TreeGrafter"/>
</dbReference>
<feature type="binding site" evidence="11">
    <location>
        <position position="306"/>
    </location>
    <ligand>
        <name>FAD</name>
        <dbReference type="ChEBI" id="CHEBI:57692"/>
    </ligand>
</feature>
<dbReference type="InterPro" id="IPR016156">
    <property type="entry name" value="FAD/NAD-linked_Rdtase_dimer_sf"/>
</dbReference>
<reference evidence="17 18" key="1">
    <citation type="submission" date="2019-08" db="EMBL/GenBank/DDBJ databases">
        <title>Bradyrhizobium hipponensis sp. nov., a rhizobium isolated from a Lupinus angustifolius root nodule in Tunisia.</title>
        <authorList>
            <person name="Off K."/>
            <person name="Rejili M."/>
            <person name="Mars M."/>
            <person name="Brachmann A."/>
            <person name="Marin M."/>
        </authorList>
    </citation>
    <scope>NUCLEOTIDE SEQUENCE [LARGE SCALE GENOMIC DNA]</scope>
    <source>
        <strain evidence="18">aSej3</strain>
    </source>
</reference>
<dbReference type="SUPFAM" id="SSF51905">
    <property type="entry name" value="FAD/NAD(P)-binding domain"/>
    <property type="match status" value="1"/>
</dbReference>
<keyword evidence="18" id="KW-1185">Reference proteome</keyword>
<evidence type="ECO:0000256" key="7">
    <source>
        <dbReference type="ARBA" id="ARBA00023157"/>
    </source>
</evidence>
<proteinExistence type="inferred from homology"/>
<dbReference type="EC" id="1.8.1.7" evidence="14"/>
<dbReference type="GO" id="GO:0050660">
    <property type="term" value="F:flavin adenine dinucleotide binding"/>
    <property type="evidence" value="ECO:0007669"/>
    <property type="project" value="InterPro"/>
</dbReference>
<feature type="disulfide bond" description="Redox-active" evidence="12">
    <location>
        <begin position="43"/>
        <end position="48"/>
    </location>
</feature>
<evidence type="ECO:0000256" key="5">
    <source>
        <dbReference type="ARBA" id="ARBA00022857"/>
    </source>
</evidence>
<dbReference type="GO" id="GO:0004362">
    <property type="term" value="F:glutathione-disulfide reductase (NADPH) activity"/>
    <property type="evidence" value="ECO:0007669"/>
    <property type="project" value="UniProtKB-EC"/>
</dbReference>
<evidence type="ECO:0000256" key="3">
    <source>
        <dbReference type="ARBA" id="ARBA00022630"/>
    </source>
</evidence>
<keyword evidence="7" id="KW-1015">Disulfide bond</keyword>
<keyword evidence="4 11" id="KW-0274">FAD</keyword>
<dbReference type="PROSITE" id="PS00076">
    <property type="entry name" value="PYRIDINE_REDOX_1"/>
    <property type="match status" value="1"/>
</dbReference>
<dbReference type="EMBL" id="VSTH01000041">
    <property type="protein sequence ID" value="TYO66163.1"/>
    <property type="molecule type" value="Genomic_DNA"/>
</dbReference>
<dbReference type="FunFam" id="3.50.50.60:FF:000051">
    <property type="entry name" value="Glutathione reductase"/>
    <property type="match status" value="1"/>
</dbReference>
<dbReference type="Gene3D" id="3.50.50.60">
    <property type="entry name" value="FAD/NAD(P)-binding domain"/>
    <property type="match status" value="2"/>
</dbReference>
<dbReference type="FunFam" id="3.30.390.30:FF:000024">
    <property type="entry name" value="Glutathione reductase"/>
    <property type="match status" value="1"/>
</dbReference>
<accession>A0A5S4YQ55</accession>
<keyword evidence="6 13" id="KW-0560">Oxidoreductase</keyword>
<dbReference type="PANTHER" id="PTHR42737">
    <property type="entry name" value="GLUTATHIONE REDUCTASE"/>
    <property type="match status" value="1"/>
</dbReference>
<evidence type="ECO:0000256" key="12">
    <source>
        <dbReference type="PIRSR" id="PIRSR000350-4"/>
    </source>
</evidence>
<keyword evidence="11" id="KW-0520">NAD</keyword>
<feature type="domain" description="Pyridine nucleotide-disulphide oxidoreductase dimerisation" evidence="15">
    <location>
        <begin position="341"/>
        <end position="449"/>
    </location>
</feature>
<dbReference type="PRINTS" id="PR00411">
    <property type="entry name" value="PNDRDTASEI"/>
</dbReference>
<organism evidence="17 18">
    <name type="scientific">Bradyrhizobium hipponense</name>
    <dbReference type="NCBI Taxonomy" id="2605638"/>
    <lineage>
        <taxon>Bacteria</taxon>
        <taxon>Pseudomonadati</taxon>
        <taxon>Pseudomonadota</taxon>
        <taxon>Alphaproteobacteria</taxon>
        <taxon>Hyphomicrobiales</taxon>
        <taxon>Nitrobacteraceae</taxon>
        <taxon>Bradyrhizobium</taxon>
    </lineage>
</organism>
<name>A0A5S4YQ55_9BRAD</name>
<dbReference type="InterPro" id="IPR001100">
    <property type="entry name" value="Pyr_nuc-diS_OxRdtase"/>
</dbReference>
<dbReference type="PANTHER" id="PTHR42737:SF2">
    <property type="entry name" value="GLUTATHIONE REDUCTASE"/>
    <property type="match status" value="1"/>
</dbReference>
<feature type="domain" description="FAD/NAD(P)-binding" evidence="16">
    <location>
        <begin position="7"/>
        <end position="321"/>
    </location>
</feature>
<dbReference type="InterPro" id="IPR006324">
    <property type="entry name" value="GSHR"/>
</dbReference>
<dbReference type="NCBIfam" id="NF004776">
    <property type="entry name" value="PRK06116.1"/>
    <property type="match status" value="1"/>
</dbReference>
<dbReference type="NCBIfam" id="TIGR01424">
    <property type="entry name" value="gluta_reduc_2"/>
    <property type="match status" value="1"/>
</dbReference>